<dbReference type="EMBL" id="BAAAPW010000008">
    <property type="protein sequence ID" value="GAA2045670.1"/>
    <property type="molecule type" value="Genomic_DNA"/>
</dbReference>
<evidence type="ECO:0008006" key="4">
    <source>
        <dbReference type="Google" id="ProtNLM"/>
    </source>
</evidence>
<keyword evidence="3" id="KW-1185">Reference proteome</keyword>
<evidence type="ECO:0000256" key="1">
    <source>
        <dbReference type="SAM" id="MobiDB-lite"/>
    </source>
</evidence>
<accession>A0ABN2UXQ3</accession>
<protein>
    <recommendedName>
        <fullName evidence="4">NYN domain-containing protein</fullName>
    </recommendedName>
</protein>
<evidence type="ECO:0000313" key="2">
    <source>
        <dbReference type="EMBL" id="GAA2045670.1"/>
    </source>
</evidence>
<comment type="caution">
    <text evidence="2">The sequence shown here is derived from an EMBL/GenBank/DDBJ whole genome shotgun (WGS) entry which is preliminary data.</text>
</comment>
<name>A0ABN2UXQ3_9MICO</name>
<proteinExistence type="predicted"/>
<organism evidence="2 3">
    <name type="scientific">Agromyces tropicus</name>
    <dbReference type="NCBI Taxonomy" id="555371"/>
    <lineage>
        <taxon>Bacteria</taxon>
        <taxon>Bacillati</taxon>
        <taxon>Actinomycetota</taxon>
        <taxon>Actinomycetes</taxon>
        <taxon>Micrococcales</taxon>
        <taxon>Microbacteriaceae</taxon>
        <taxon>Agromyces</taxon>
    </lineage>
</organism>
<sequence>MKRVNILYDGVHYSVGEADLEAIKQAIEQAHERGVADWITVNFGEGRPQPAQLLVGRGIPISIVPIPSDDPAEQDDDEAEVRATDVGGVDSPDDLSG</sequence>
<feature type="region of interest" description="Disordered" evidence="1">
    <location>
        <begin position="64"/>
        <end position="97"/>
    </location>
</feature>
<evidence type="ECO:0000313" key="3">
    <source>
        <dbReference type="Proteomes" id="UP001501196"/>
    </source>
</evidence>
<dbReference type="Proteomes" id="UP001501196">
    <property type="component" value="Unassembled WGS sequence"/>
</dbReference>
<reference evidence="2 3" key="1">
    <citation type="journal article" date="2019" name="Int. J. Syst. Evol. Microbiol.">
        <title>The Global Catalogue of Microorganisms (GCM) 10K type strain sequencing project: providing services to taxonomists for standard genome sequencing and annotation.</title>
        <authorList>
            <consortium name="The Broad Institute Genomics Platform"/>
            <consortium name="The Broad Institute Genome Sequencing Center for Infectious Disease"/>
            <person name="Wu L."/>
            <person name="Ma J."/>
        </authorList>
    </citation>
    <scope>NUCLEOTIDE SEQUENCE [LARGE SCALE GENOMIC DNA]</scope>
    <source>
        <strain evidence="2 3">JCM 15672</strain>
    </source>
</reference>
<gene>
    <name evidence="2" type="ORF">GCM10009819_36450</name>
</gene>
<feature type="compositionally biased region" description="Acidic residues" evidence="1">
    <location>
        <begin position="70"/>
        <end position="79"/>
    </location>
</feature>